<proteinExistence type="predicted"/>
<name>A0A285R744_9HYPH</name>
<dbReference type="AlphaFoldDB" id="A0A285R744"/>
<dbReference type="EMBL" id="CP046908">
    <property type="protein sequence ID" value="QGZ34337.1"/>
    <property type="molecule type" value="Genomic_DNA"/>
</dbReference>
<dbReference type="STRING" id="538381.GCA_001696535_01484"/>
<keyword evidence="1" id="KW-0812">Transmembrane</keyword>
<keyword evidence="1" id="KW-0472">Membrane</keyword>
<dbReference type="Proteomes" id="UP000435648">
    <property type="component" value="Chromosome"/>
</dbReference>
<accession>A0A285R744</accession>
<evidence type="ECO:0000313" key="4">
    <source>
        <dbReference type="Proteomes" id="UP000219331"/>
    </source>
</evidence>
<dbReference type="RefSeq" id="WP_158193308.1">
    <property type="nucleotide sequence ID" value="NZ_CP046908.1"/>
</dbReference>
<gene>
    <name evidence="2" type="ORF">GH266_07325</name>
    <name evidence="3" type="ORF">SAMN05421512_101357</name>
</gene>
<protein>
    <submittedName>
        <fullName evidence="3">Uncharacterized protein</fullName>
    </submittedName>
</protein>
<evidence type="ECO:0000313" key="5">
    <source>
        <dbReference type="Proteomes" id="UP000435648"/>
    </source>
</evidence>
<evidence type="ECO:0000313" key="3">
    <source>
        <dbReference type="EMBL" id="SOB89925.1"/>
    </source>
</evidence>
<evidence type="ECO:0000256" key="1">
    <source>
        <dbReference type="SAM" id="Phobius"/>
    </source>
</evidence>
<dbReference type="KEGG" id="siw:GH266_07325"/>
<evidence type="ECO:0000313" key="2">
    <source>
        <dbReference type="EMBL" id="QGZ34337.1"/>
    </source>
</evidence>
<dbReference type="Proteomes" id="UP000219331">
    <property type="component" value="Unassembled WGS sequence"/>
</dbReference>
<sequence length="52" mass="5658">MSFTDRMQADEKAGLQADTLSVQKPSPWPIALRVTSAALLVTLVFCYAFPNG</sequence>
<feature type="transmembrane region" description="Helical" evidence="1">
    <location>
        <begin position="30"/>
        <end position="49"/>
    </location>
</feature>
<reference evidence="3 4" key="1">
    <citation type="submission" date="2017-08" db="EMBL/GenBank/DDBJ databases">
        <authorList>
            <person name="de Groot N.N."/>
        </authorList>
    </citation>
    <scope>NUCLEOTIDE SEQUENCE [LARGE SCALE GENOMIC DNA]</scope>
    <source>
        <strain evidence="3 4">USBA 352</strain>
    </source>
</reference>
<dbReference type="EMBL" id="OBML01000001">
    <property type="protein sequence ID" value="SOB89925.1"/>
    <property type="molecule type" value="Genomic_DNA"/>
</dbReference>
<keyword evidence="4" id="KW-1185">Reference proteome</keyword>
<reference evidence="2 5" key="2">
    <citation type="submission" date="2019-12" db="EMBL/GenBank/DDBJ databases">
        <title>The genome of Stappia indica PHM037.</title>
        <authorList>
            <person name="Kacar D."/>
            <person name="Galan B."/>
            <person name="Canedo L."/>
            <person name="Rodriguez P."/>
            <person name="de la Calle F."/>
            <person name="Garcia J.L."/>
        </authorList>
    </citation>
    <scope>NUCLEOTIDE SEQUENCE [LARGE SCALE GENOMIC DNA]</scope>
    <source>
        <strain evidence="2 5">PHM037</strain>
    </source>
</reference>
<keyword evidence="1" id="KW-1133">Transmembrane helix</keyword>
<organism evidence="3 4">
    <name type="scientific">Stappia indica</name>
    <dbReference type="NCBI Taxonomy" id="538381"/>
    <lineage>
        <taxon>Bacteria</taxon>
        <taxon>Pseudomonadati</taxon>
        <taxon>Pseudomonadota</taxon>
        <taxon>Alphaproteobacteria</taxon>
        <taxon>Hyphomicrobiales</taxon>
        <taxon>Stappiaceae</taxon>
        <taxon>Stappia</taxon>
    </lineage>
</organism>